<sequence>MSTELIKVEEFTSLMKSAPDALGKNQKSIANCNSAGQAILDTIQGEGMTDELDAKAAEYLKKVNVTITNMKSRRAPVTQLFDRIRSIFTTDEKAIDPKDKSTIPGKIAAERDRYAALKREEERRKQQEMQRQANIEKEKGTYRFAIEQAINTHMSSYFAEQQKNLSHIWESITLATFELKEKSIRGWSTLYPREHFDTFNQDITTYYLDAQTKANIKAEILSNKYSAFSQQYKFDMEDLRQSFIDRLSSKKQELIEEEELRKKDAEAAAKAEAERKQREEEERKQRELEIQQKEHEQQQKAESSIQSAQMNSLFATAAASVTTRTSKAKVTERIKILHPAGFLEIYQMWWINEGQNLTIEELEKIHKKMISFCEKKANSDDEMKIKSKYIRYEEEVKAGK</sequence>
<dbReference type="AlphaFoldDB" id="A0A413J5C5"/>
<name>A0A413J5C5_9BACE</name>
<keyword evidence="1" id="KW-0175">Coiled coil</keyword>
<accession>A0A413J5C5</accession>
<feature type="region of interest" description="Disordered" evidence="2">
    <location>
        <begin position="261"/>
        <end position="306"/>
    </location>
</feature>
<feature type="compositionally biased region" description="Basic and acidic residues" evidence="2">
    <location>
        <begin position="261"/>
        <end position="299"/>
    </location>
</feature>
<protein>
    <submittedName>
        <fullName evidence="3">Uncharacterized protein</fullName>
    </submittedName>
</protein>
<reference evidence="3 4" key="1">
    <citation type="submission" date="2018-08" db="EMBL/GenBank/DDBJ databases">
        <title>A genome reference for cultivated species of the human gut microbiota.</title>
        <authorList>
            <person name="Zou Y."/>
            <person name="Xue W."/>
            <person name="Luo G."/>
        </authorList>
    </citation>
    <scope>NUCLEOTIDE SEQUENCE [LARGE SCALE GENOMIC DNA]</scope>
    <source>
        <strain evidence="3 4">OF02-6LB</strain>
    </source>
</reference>
<organism evidence="3 4">
    <name type="scientific">Bacteroides caccae</name>
    <dbReference type="NCBI Taxonomy" id="47678"/>
    <lineage>
        <taxon>Bacteria</taxon>
        <taxon>Pseudomonadati</taxon>
        <taxon>Bacteroidota</taxon>
        <taxon>Bacteroidia</taxon>
        <taxon>Bacteroidales</taxon>
        <taxon>Bacteroidaceae</taxon>
        <taxon>Bacteroides</taxon>
    </lineage>
</organism>
<gene>
    <name evidence="3" type="ORF">DXA49_08810</name>
</gene>
<comment type="caution">
    <text evidence="3">The sequence shown here is derived from an EMBL/GenBank/DDBJ whole genome shotgun (WGS) entry which is preliminary data.</text>
</comment>
<evidence type="ECO:0000313" key="4">
    <source>
        <dbReference type="Proteomes" id="UP000284431"/>
    </source>
</evidence>
<dbReference type="Proteomes" id="UP000284431">
    <property type="component" value="Unassembled WGS sequence"/>
</dbReference>
<evidence type="ECO:0000256" key="2">
    <source>
        <dbReference type="SAM" id="MobiDB-lite"/>
    </source>
</evidence>
<dbReference type="RefSeq" id="WP_122134298.1">
    <property type="nucleotide sequence ID" value="NZ_QSCQ01000011.1"/>
</dbReference>
<evidence type="ECO:0000313" key="3">
    <source>
        <dbReference type="EMBL" id="RGY26388.1"/>
    </source>
</evidence>
<dbReference type="EMBL" id="QSCS01000011">
    <property type="protein sequence ID" value="RGY26388.1"/>
    <property type="molecule type" value="Genomic_DNA"/>
</dbReference>
<proteinExistence type="predicted"/>
<evidence type="ECO:0000256" key="1">
    <source>
        <dbReference type="SAM" id="Coils"/>
    </source>
</evidence>
<feature type="coiled-coil region" evidence="1">
    <location>
        <begin position="107"/>
        <end position="139"/>
    </location>
</feature>